<dbReference type="InterPro" id="IPR032710">
    <property type="entry name" value="NTF2-like_dom_sf"/>
</dbReference>
<dbReference type="eggNOG" id="COG3631">
    <property type="taxonomic scope" value="Bacteria"/>
</dbReference>
<dbReference type="AlphaFoldDB" id="F8CJH1"/>
<dbReference type="HOGENOM" id="CLU_896295_0_0_7"/>
<evidence type="ECO:0000313" key="3">
    <source>
        <dbReference type="Proteomes" id="UP000000488"/>
    </source>
</evidence>
<feature type="domain" description="SnoaL-like" evidence="1">
    <location>
        <begin position="172"/>
        <end position="270"/>
    </location>
</feature>
<name>F8CJH1_MYXFH</name>
<protein>
    <recommendedName>
        <fullName evidence="1">SnoaL-like domain-containing protein</fullName>
    </recommendedName>
</protein>
<feature type="domain" description="SnoaL-like" evidence="1">
    <location>
        <begin position="14"/>
        <end position="120"/>
    </location>
</feature>
<dbReference type="KEGG" id="mfu:LILAB_03795"/>
<dbReference type="EMBL" id="CP002830">
    <property type="protein sequence ID" value="AEI62684.1"/>
    <property type="molecule type" value="Genomic_DNA"/>
</dbReference>
<dbReference type="SUPFAM" id="SSF54427">
    <property type="entry name" value="NTF2-like"/>
    <property type="match status" value="2"/>
</dbReference>
<organism evidence="2 3">
    <name type="scientific">Myxococcus fulvus (strain ATCC BAA-855 / HW-1)</name>
    <dbReference type="NCBI Taxonomy" id="483219"/>
    <lineage>
        <taxon>Bacteria</taxon>
        <taxon>Pseudomonadati</taxon>
        <taxon>Myxococcota</taxon>
        <taxon>Myxococcia</taxon>
        <taxon>Myxococcales</taxon>
        <taxon>Cystobacterineae</taxon>
        <taxon>Myxococcaceae</taxon>
        <taxon>Myxococcus</taxon>
    </lineage>
</organism>
<dbReference type="Pfam" id="PF12680">
    <property type="entry name" value="SnoaL_2"/>
    <property type="match status" value="2"/>
</dbReference>
<reference evidence="2 3" key="1">
    <citation type="journal article" date="2011" name="J. Bacteriol.">
        <title>Genome sequence of the halotolerant marine bacterium Myxococcus fulvus HW-1.</title>
        <authorList>
            <person name="Li Z.F."/>
            <person name="Li X."/>
            <person name="Liu H."/>
            <person name="Liu X."/>
            <person name="Han K."/>
            <person name="Wu Z.H."/>
            <person name="Hu W."/>
            <person name="Li F.F."/>
            <person name="Li Y.Z."/>
        </authorList>
    </citation>
    <scope>NUCLEOTIDE SEQUENCE [LARGE SCALE GENOMIC DNA]</scope>
    <source>
        <strain evidence="3">ATCC BAA-855 / HW-1</strain>
    </source>
</reference>
<dbReference type="InterPro" id="IPR037401">
    <property type="entry name" value="SnoaL-like"/>
</dbReference>
<proteinExistence type="predicted"/>
<accession>F8CJH1</accession>
<dbReference type="PANTHER" id="PTHR41252:SF1">
    <property type="entry name" value="BLR2505 PROTEIN"/>
    <property type="match status" value="1"/>
</dbReference>
<gene>
    <name evidence="2" type="ordered locus">LILAB_03795</name>
</gene>
<dbReference type="PANTHER" id="PTHR41252">
    <property type="entry name" value="BLR2505 PROTEIN"/>
    <property type="match status" value="1"/>
</dbReference>
<sequence>MTADTAGQRLETIRSYFRKVDEKDPTLSDLFTDDVRFFFPKFGPAQGKAALARFSERFGREVASLVHDLDGLVFTVDGDRIAVEGQERGVTRGGVSWPDGEISQGRFCNVFEFDGPLIRRVHIYVDPDFTHADLPRVHLFREDAPAATPREVAERYLQGMQAFRANPTAPETLAELLALFDEDVDWSIDGDVARVPWIGPRRGRAGVGDFFRQLVTHVEPRRFEVRTILADDETAVILGDLASLVKATGRLIESAFAFDMIVRDGRITRYRMFEDSHAVARAV</sequence>
<dbReference type="Gene3D" id="3.10.450.50">
    <property type="match status" value="2"/>
</dbReference>
<evidence type="ECO:0000259" key="1">
    <source>
        <dbReference type="Pfam" id="PF12680"/>
    </source>
</evidence>
<evidence type="ECO:0000313" key="2">
    <source>
        <dbReference type="EMBL" id="AEI62684.1"/>
    </source>
</evidence>
<dbReference type="STRING" id="483219.LILAB_03795"/>
<dbReference type="Proteomes" id="UP000000488">
    <property type="component" value="Chromosome"/>
</dbReference>